<feature type="compositionally biased region" description="Pro residues" evidence="9">
    <location>
        <begin position="31"/>
        <end position="65"/>
    </location>
</feature>
<dbReference type="InterPro" id="IPR036378">
    <property type="entry name" value="FAS1_dom_sf"/>
</dbReference>
<proteinExistence type="inferred from homology"/>
<keyword evidence="4" id="KW-0449">Lipoprotein</keyword>
<feature type="region of interest" description="Disordered" evidence="9">
    <location>
        <begin position="25"/>
        <end position="65"/>
    </location>
</feature>
<evidence type="ECO:0000256" key="9">
    <source>
        <dbReference type="SAM" id="MobiDB-lite"/>
    </source>
</evidence>
<feature type="chain" id="PRO_5047162310" evidence="10">
    <location>
        <begin position="23"/>
        <end position="277"/>
    </location>
</feature>
<sequence>MMKCLSFPLLLVLLFHCSATSAQPAAAPAQPVSPPAPPVSPPAPPASPPAPPALGPAPPSLGPVPAGPPDITKILAKAGQFTVLLKLLRVTSVDKQINAQLNNSNNGLTIFAPNDNDFSSLKSGTLNQLSAEQQVELVQFHVVPNFLSVSQFQTVSNPLRTQAGGSGKFEFPLTLTTSGSSVNISTGVTNATVDQIIYSDGQLAVYLVNKVLLPMSIFGPKPPAPAPAPVKPKKKPAALAKSPVADSVPVDISGEGKLMVPGMMAVIGLSVVGTFFS</sequence>
<comment type="similarity">
    <text evidence="2">Belongs to the fasciclin-like AGP family.</text>
</comment>
<evidence type="ECO:0000259" key="11">
    <source>
        <dbReference type="PROSITE" id="PS50213"/>
    </source>
</evidence>
<evidence type="ECO:0000256" key="10">
    <source>
        <dbReference type="SAM" id="SignalP"/>
    </source>
</evidence>
<organism evidence="12 13">
    <name type="scientific">Rhodamnia argentea</name>
    <dbReference type="NCBI Taxonomy" id="178133"/>
    <lineage>
        <taxon>Eukaryota</taxon>
        <taxon>Viridiplantae</taxon>
        <taxon>Streptophyta</taxon>
        <taxon>Embryophyta</taxon>
        <taxon>Tracheophyta</taxon>
        <taxon>Spermatophyta</taxon>
        <taxon>Magnoliopsida</taxon>
        <taxon>eudicotyledons</taxon>
        <taxon>Gunneridae</taxon>
        <taxon>Pentapetalae</taxon>
        <taxon>rosids</taxon>
        <taxon>malvids</taxon>
        <taxon>Myrtales</taxon>
        <taxon>Myrtaceae</taxon>
        <taxon>Myrtoideae</taxon>
        <taxon>Myrteae</taxon>
        <taxon>Australasian group</taxon>
        <taxon>Rhodamnia</taxon>
    </lineage>
</organism>
<evidence type="ECO:0000256" key="1">
    <source>
        <dbReference type="ARBA" id="ARBA00004609"/>
    </source>
</evidence>
<keyword evidence="7" id="KW-0472">Membrane</keyword>
<feature type="signal peptide" evidence="10">
    <location>
        <begin position="1"/>
        <end position="22"/>
    </location>
</feature>
<accession>A0ABM3HL55</accession>
<name>A0ABM3HL55_9MYRT</name>
<dbReference type="SUPFAM" id="SSF82153">
    <property type="entry name" value="FAS1 domain"/>
    <property type="match status" value="1"/>
</dbReference>
<feature type="domain" description="FAS1" evidence="11">
    <location>
        <begin position="68"/>
        <end position="212"/>
    </location>
</feature>
<evidence type="ECO:0000256" key="6">
    <source>
        <dbReference type="ARBA" id="ARBA00022974"/>
    </source>
</evidence>
<reference evidence="13" key="1">
    <citation type="submission" date="2025-08" db="UniProtKB">
        <authorList>
            <consortium name="RefSeq"/>
        </authorList>
    </citation>
    <scope>IDENTIFICATION</scope>
    <source>
        <tissue evidence="13">Leaf</tissue>
    </source>
</reference>
<evidence type="ECO:0000256" key="3">
    <source>
        <dbReference type="ARBA" id="ARBA00022475"/>
    </source>
</evidence>
<dbReference type="PROSITE" id="PS50213">
    <property type="entry name" value="FAS1"/>
    <property type="match status" value="1"/>
</dbReference>
<keyword evidence="6" id="KW-0654">Proteoglycan</keyword>
<keyword evidence="6" id="KW-0325">Glycoprotein</keyword>
<dbReference type="SMART" id="SM00554">
    <property type="entry name" value="FAS1"/>
    <property type="match status" value="1"/>
</dbReference>
<evidence type="ECO:0000313" key="13">
    <source>
        <dbReference type="RefSeq" id="XP_048137332.1"/>
    </source>
</evidence>
<dbReference type="PANTHER" id="PTHR32077:SF65">
    <property type="entry name" value="FASCICLIN-LIKE ARABINOGALACTAN PROTEIN 11"/>
    <property type="match status" value="1"/>
</dbReference>
<evidence type="ECO:0000256" key="7">
    <source>
        <dbReference type="ARBA" id="ARBA00023136"/>
    </source>
</evidence>
<keyword evidence="12" id="KW-1185">Reference proteome</keyword>
<keyword evidence="4" id="KW-0336">GPI-anchor</keyword>
<dbReference type="InterPro" id="IPR000782">
    <property type="entry name" value="FAS1_domain"/>
</dbReference>
<keyword evidence="3" id="KW-1003">Cell membrane</keyword>
<comment type="subcellular location">
    <subcellularLocation>
        <location evidence="1">Cell membrane</location>
        <topology evidence="1">Lipid-anchor</topology>
        <topology evidence="1">GPI-anchor</topology>
    </subcellularLocation>
</comment>
<gene>
    <name evidence="13" type="primary">LOC115752168</name>
</gene>
<protein>
    <submittedName>
        <fullName evidence="13">Fasciclin-like arabinogalactan protein 12</fullName>
    </submittedName>
</protein>
<dbReference type="Gene3D" id="2.30.180.10">
    <property type="entry name" value="FAS1 domain"/>
    <property type="match status" value="1"/>
</dbReference>
<evidence type="ECO:0000256" key="5">
    <source>
        <dbReference type="ARBA" id="ARBA00022729"/>
    </source>
</evidence>
<dbReference type="Pfam" id="PF02469">
    <property type="entry name" value="Fasciclin"/>
    <property type="match status" value="1"/>
</dbReference>
<evidence type="ECO:0000256" key="2">
    <source>
        <dbReference type="ARBA" id="ARBA00007843"/>
    </source>
</evidence>
<evidence type="ECO:0000313" key="12">
    <source>
        <dbReference type="Proteomes" id="UP000827889"/>
    </source>
</evidence>
<dbReference type="GeneID" id="115752168"/>
<dbReference type="RefSeq" id="XP_048137332.1">
    <property type="nucleotide sequence ID" value="XM_048281375.1"/>
</dbReference>
<evidence type="ECO:0000256" key="8">
    <source>
        <dbReference type="ARBA" id="ARBA00024686"/>
    </source>
</evidence>
<evidence type="ECO:0000256" key="4">
    <source>
        <dbReference type="ARBA" id="ARBA00022622"/>
    </source>
</evidence>
<dbReference type="InterPro" id="IPR045003">
    <property type="entry name" value="FLA_A"/>
</dbReference>
<keyword evidence="5 10" id="KW-0732">Signal</keyword>
<comment type="function">
    <text evidence="8">May be a cell surface adhesion protein.</text>
</comment>
<dbReference type="PANTHER" id="PTHR32077">
    <property type="entry name" value="FASCICLIN-LIKE ARABINOGALACTAN PROTEIN"/>
    <property type="match status" value="1"/>
</dbReference>
<dbReference type="Proteomes" id="UP000827889">
    <property type="component" value="Chromosome 6"/>
</dbReference>